<evidence type="ECO:0008006" key="7">
    <source>
        <dbReference type="Google" id="ProtNLM"/>
    </source>
</evidence>
<dbReference type="RefSeq" id="WP_150384745.1">
    <property type="nucleotide sequence ID" value="NZ_BAAAFS010000001.1"/>
</dbReference>
<feature type="domain" description="IcmF-related" evidence="3">
    <location>
        <begin position="440"/>
        <end position="689"/>
    </location>
</feature>
<dbReference type="Pfam" id="PF14331">
    <property type="entry name" value="IcmF-related_N"/>
    <property type="match status" value="1"/>
</dbReference>
<dbReference type="EMBL" id="VXKB01000001">
    <property type="protein sequence ID" value="KAA8717576.1"/>
    <property type="molecule type" value="Genomic_DNA"/>
</dbReference>
<comment type="caution">
    <text evidence="5">The sequence shown here is derived from an EMBL/GenBank/DDBJ whole genome shotgun (WGS) entry which is preliminary data.</text>
</comment>
<feature type="transmembrane region" description="Helical" evidence="1">
    <location>
        <begin position="32"/>
        <end position="53"/>
    </location>
</feature>
<evidence type="ECO:0000256" key="1">
    <source>
        <dbReference type="SAM" id="Phobius"/>
    </source>
</evidence>
<dbReference type="Pfam" id="PF06744">
    <property type="entry name" value="IcmF_C"/>
    <property type="match status" value="1"/>
</dbReference>
<feature type="transmembrane region" description="Helical" evidence="1">
    <location>
        <begin position="7"/>
        <end position="26"/>
    </location>
</feature>
<dbReference type="PANTHER" id="PTHR36153">
    <property type="entry name" value="INNER MEMBRANE PROTEIN-RELATED"/>
    <property type="match status" value="1"/>
</dbReference>
<dbReference type="InterPro" id="IPR053156">
    <property type="entry name" value="T6SS_TssM-like"/>
</dbReference>
<dbReference type="Proteomes" id="UP000322181">
    <property type="component" value="Unassembled WGS sequence"/>
</dbReference>
<evidence type="ECO:0000313" key="6">
    <source>
        <dbReference type="Proteomes" id="UP000322181"/>
    </source>
</evidence>
<keyword evidence="1" id="KW-1133">Transmembrane helix</keyword>
<dbReference type="InterPro" id="IPR009612">
    <property type="entry name" value="IcmF-rel"/>
</dbReference>
<feature type="domain" description="Type VI secretion system component TssM1 N-terminal" evidence="4">
    <location>
        <begin position="160"/>
        <end position="334"/>
    </location>
</feature>
<dbReference type="InterPro" id="IPR025743">
    <property type="entry name" value="TssM1_N"/>
</dbReference>
<evidence type="ECO:0000259" key="2">
    <source>
        <dbReference type="Pfam" id="PF06744"/>
    </source>
</evidence>
<evidence type="ECO:0000259" key="4">
    <source>
        <dbReference type="Pfam" id="PF14331"/>
    </source>
</evidence>
<dbReference type="Pfam" id="PF06761">
    <property type="entry name" value="IcmF-related"/>
    <property type="match status" value="1"/>
</dbReference>
<feature type="domain" description="Type VI secretion system IcmF C-terminal" evidence="2">
    <location>
        <begin position="928"/>
        <end position="1009"/>
    </location>
</feature>
<organism evidence="5 6">
    <name type="scientific">Morganella psychrotolerans</name>
    <dbReference type="NCBI Taxonomy" id="368603"/>
    <lineage>
        <taxon>Bacteria</taxon>
        <taxon>Pseudomonadati</taxon>
        <taxon>Pseudomonadota</taxon>
        <taxon>Gammaproteobacteria</taxon>
        <taxon>Enterobacterales</taxon>
        <taxon>Morganellaceae</taxon>
        <taxon>Morganella</taxon>
    </lineage>
</organism>
<dbReference type="AlphaFoldDB" id="A0A5M9RC12"/>
<evidence type="ECO:0000259" key="3">
    <source>
        <dbReference type="Pfam" id="PF06761"/>
    </source>
</evidence>
<proteinExistence type="predicted"/>
<dbReference type="InterPro" id="IPR010623">
    <property type="entry name" value="IcmF_C"/>
</dbReference>
<reference evidence="5 6" key="1">
    <citation type="submission" date="2019-09" db="EMBL/GenBank/DDBJ databases">
        <title>Draft genome sequence of various Type strains from the CCUG.</title>
        <authorList>
            <person name="Pineiro-Iglesias B."/>
            <person name="Tunovic T."/>
            <person name="Unosson C."/>
            <person name="Inganas E."/>
            <person name="Ohlen M."/>
            <person name="Cardew S."/>
            <person name="Jensie-Markopoulos S."/>
            <person name="Salva-Serra F."/>
            <person name="Jaen-Luchoro D."/>
            <person name="Karlsson R."/>
            <person name="Svensson-Stadler L."/>
            <person name="Chun J."/>
            <person name="Moore E."/>
        </authorList>
    </citation>
    <scope>NUCLEOTIDE SEQUENCE [LARGE SCALE GENOMIC DNA]</scope>
    <source>
        <strain evidence="5 6">CCUG 53682T</strain>
    </source>
</reference>
<feature type="transmembrane region" description="Helical" evidence="1">
    <location>
        <begin position="360"/>
        <end position="382"/>
    </location>
</feature>
<accession>A0A5M9RC12</accession>
<keyword evidence="1" id="KW-0812">Transmembrane</keyword>
<gene>
    <name evidence="5" type="ORF">F4V73_06970</name>
</gene>
<keyword evidence="1" id="KW-0472">Membrane</keyword>
<protein>
    <recommendedName>
        <fullName evidence="7">IcmF-related N-terminal domain-containing protein</fullName>
    </recommendedName>
</protein>
<evidence type="ECO:0000313" key="5">
    <source>
        <dbReference type="EMBL" id="KAA8717576.1"/>
    </source>
</evidence>
<name>A0A5M9RC12_9GAMM</name>
<sequence>MKIRAVAGFITVILILGGLNITAWYYRATQGGSILLPVLVTLLSVSFAVYILIKTAFRSATDEKKLQRLQQRREYKMHWRRLIRQLRRSGGAPRRDPYRVRAYWLVCEDLHRAQACLKQHGFTLVADNDELLCWQAGKTVIWVSTFTRLAGDGGQESARQLLRLRPRQPLNGFIVLHDAMSVAALSAEQAQQQGLAHHRALMTFATHLQCRPPLHLAICGLSSVPALRRRFADPLQAQFCHSTDFCRERQVLPDAPFAQFVADLISELQQKQTAELVVGQTQENAVILNFPAQLQEHLSVWEHYAGALRHHRPAGTRLVLSSAMLCAGESSHQQIATPLFERVIHGRDEVIRTGQERRYLLAYSLVVSLCLSGLAAAGFMQWTQWQDQRDTTILRRDLLAGLMAQQDSDRVHRLHSLQPLMADLRREYLARWWFPSQELPVYRRYQQQIRNIVFPRLAVQWERRLKTAQAEFSPQLLSVIRDYQQLFTDDHIGAAVSDLSSSDDITALLSDYPVQPLSLSEKRLYNSALVADAMQQLMAADPAQVLYHALRDRFDQQQTPQSVSLTTVFAADLSPLFQPGNRFAQIPFSMTKAGYQSWQAQWEDEGFQAHFSALSEPWSGNSDIKPEMVVAQINRLYEEEYIQFWQQFLSELSLKKVTVPQALLAQLQLPGQNYRDPVLAVIRGITRNTLFVADNKGTALPDLKAGQQTAALLGLSKISRKLRKAGRWQSVFTKRKTTDEPDGAAITQAFAGYHSLLTPAGDPSPALVAWQQAAGALRIQWQQGLSAPDPQYGFYQQLMTGTAEPAAAPLTGVPGELSAWLEQWRQQSSQLQTIMAERWLDSQWQQRVYPFWRDRLAPYYPFTSDNAQSVELTDLHDFLASDGVMAAFLQSLPSGTGVPALARITTQTEQLRQLFYADGQSALNMRVDISPVSLTPSLSGFRLTQGNDVLLYQQGPRVRQVFHWPPAPDAAQLTTDYVRRGNTVFSASVPGEWGLLRWLMSAQTRGSAMVPEMSVSDNGYEFRFSYRINGKPFPLLSALFSEYRLPVSLLNVGDTSSNFAENPQNRDNGCGNCAAVP</sequence>
<dbReference type="PANTHER" id="PTHR36153:SF1">
    <property type="entry name" value="TYPE VI SECRETION SYSTEM COMPONENT TSSM1"/>
    <property type="match status" value="1"/>
</dbReference>